<dbReference type="Proteomes" id="UP001597374">
    <property type="component" value="Unassembled WGS sequence"/>
</dbReference>
<dbReference type="EMBL" id="JBHUIM010000001">
    <property type="protein sequence ID" value="MFD2246343.1"/>
    <property type="molecule type" value="Genomic_DNA"/>
</dbReference>
<reference evidence="2" key="1">
    <citation type="journal article" date="2019" name="Int. J. Syst. Evol. Microbiol.">
        <title>The Global Catalogue of Microorganisms (GCM) 10K type strain sequencing project: providing services to taxonomists for standard genome sequencing and annotation.</title>
        <authorList>
            <consortium name="The Broad Institute Genomics Platform"/>
            <consortium name="The Broad Institute Genome Sequencing Center for Infectious Disease"/>
            <person name="Wu L."/>
            <person name="Ma J."/>
        </authorList>
    </citation>
    <scope>NUCLEOTIDE SEQUENCE [LARGE SCALE GENOMIC DNA]</scope>
    <source>
        <strain evidence="2">CGMCC 4.1782</strain>
    </source>
</reference>
<evidence type="ECO:0000313" key="1">
    <source>
        <dbReference type="EMBL" id="MFD2246343.1"/>
    </source>
</evidence>
<dbReference type="RefSeq" id="WP_250428045.1">
    <property type="nucleotide sequence ID" value="NZ_JALPRR010000001.1"/>
</dbReference>
<keyword evidence="2" id="KW-1185">Reference proteome</keyword>
<proteinExistence type="predicted"/>
<protein>
    <submittedName>
        <fullName evidence="1">Uncharacterized protein</fullName>
    </submittedName>
</protein>
<organism evidence="1 2">
    <name type="scientific">Pontibacter ruber</name>
    <dbReference type="NCBI Taxonomy" id="1343895"/>
    <lineage>
        <taxon>Bacteria</taxon>
        <taxon>Pseudomonadati</taxon>
        <taxon>Bacteroidota</taxon>
        <taxon>Cytophagia</taxon>
        <taxon>Cytophagales</taxon>
        <taxon>Hymenobacteraceae</taxon>
        <taxon>Pontibacter</taxon>
    </lineage>
</organism>
<comment type="caution">
    <text evidence="1">The sequence shown here is derived from an EMBL/GenBank/DDBJ whole genome shotgun (WGS) entry which is preliminary data.</text>
</comment>
<evidence type="ECO:0000313" key="2">
    <source>
        <dbReference type="Proteomes" id="UP001597374"/>
    </source>
</evidence>
<gene>
    <name evidence="1" type="ORF">ACFSKP_08760</name>
</gene>
<sequence>MKESVLRDFFENRILVKSLAENVKHTQRRATSDTTSVHVEQIKDGSTYQVRKEHLLSLCNEGLNGNLTFEDINSIALALVFSEYFVWDTKTEEGQMIETVIYDWDSPEINFPLTLSNMKLWKQYLETGEYRLRIENK</sequence>
<accession>A0ABW5CX22</accession>
<name>A0ABW5CX22_9BACT</name>